<dbReference type="Pfam" id="PF07735">
    <property type="entry name" value="FBA_2"/>
    <property type="match status" value="1"/>
</dbReference>
<dbReference type="eggNOG" id="ENOG502TKI0">
    <property type="taxonomic scope" value="Eukaryota"/>
</dbReference>
<evidence type="ECO:0000313" key="2">
    <source>
        <dbReference type="Proteomes" id="UP000095282"/>
    </source>
</evidence>
<sequence>MNLLRLPFVVLIEVFKNMNFEEIFLISLLSKRARNTLKITCVIPHFAINLSDGMYIHVEHYISQSRMTGKVFNYLIGAKKMRFSLYPDGISLQEKLHEKQFLLIEHLLDTFPKSTISITFSYKTLPALEFMKIFNQRGVSIKSFSYCISGDSSEFNPKILDECTEVTEHIFVSANFPDNYVYTPPRPFKAKKVCVWENSNWLNLEEFMSCRCISLELGENSNRTAKTYNSFFTKWMDSGAPLQEVKLVFFGEPDYRMIMSAFRNHGTERRINNDWFEINRKDGFFMGTFGNYIIVCTKQAYLEKFRENEAGIQY</sequence>
<evidence type="ECO:0000313" key="3">
    <source>
        <dbReference type="WBParaSite" id="Csp11.Scaffold630.g19236.t1"/>
    </source>
</evidence>
<dbReference type="AlphaFoldDB" id="A0A1I7UTN2"/>
<organism evidence="2 3">
    <name type="scientific">Caenorhabditis tropicalis</name>
    <dbReference type="NCBI Taxonomy" id="1561998"/>
    <lineage>
        <taxon>Eukaryota</taxon>
        <taxon>Metazoa</taxon>
        <taxon>Ecdysozoa</taxon>
        <taxon>Nematoda</taxon>
        <taxon>Chromadorea</taxon>
        <taxon>Rhabditida</taxon>
        <taxon>Rhabditina</taxon>
        <taxon>Rhabditomorpha</taxon>
        <taxon>Rhabditoidea</taxon>
        <taxon>Rhabditidae</taxon>
        <taxon>Peloderinae</taxon>
        <taxon>Caenorhabditis</taxon>
    </lineage>
</organism>
<dbReference type="InterPro" id="IPR012885">
    <property type="entry name" value="F-box_Sdz-33"/>
</dbReference>
<dbReference type="InterPro" id="IPR001810">
    <property type="entry name" value="F-box_dom"/>
</dbReference>
<keyword evidence="2" id="KW-1185">Reference proteome</keyword>
<evidence type="ECO:0000259" key="1">
    <source>
        <dbReference type="PROSITE" id="PS50181"/>
    </source>
</evidence>
<dbReference type="Pfam" id="PF00646">
    <property type="entry name" value="F-box"/>
    <property type="match status" value="1"/>
</dbReference>
<reference evidence="3" key="1">
    <citation type="submission" date="2016-11" db="UniProtKB">
        <authorList>
            <consortium name="WormBaseParasite"/>
        </authorList>
    </citation>
    <scope>IDENTIFICATION</scope>
</reference>
<proteinExistence type="predicted"/>
<accession>A0A1I7UTN2</accession>
<dbReference type="WBParaSite" id="Csp11.Scaffold630.g19236.t1">
    <property type="protein sequence ID" value="Csp11.Scaffold630.g19236.t1"/>
    <property type="gene ID" value="Csp11.Scaffold630.g19236"/>
</dbReference>
<dbReference type="PROSITE" id="PS50181">
    <property type="entry name" value="FBOX"/>
    <property type="match status" value="1"/>
</dbReference>
<protein>
    <submittedName>
        <fullName evidence="3">F-box domain-containing protein</fullName>
    </submittedName>
</protein>
<feature type="domain" description="F-box" evidence="1">
    <location>
        <begin position="1"/>
        <end position="38"/>
    </location>
</feature>
<dbReference type="Proteomes" id="UP000095282">
    <property type="component" value="Unplaced"/>
</dbReference>
<name>A0A1I7UTN2_9PELO</name>
<dbReference type="PANTHER" id="PTHR21503">
    <property type="entry name" value="F-BOX-CONTAINING HYPOTHETICAL PROTEIN C.ELEGANS"/>
    <property type="match status" value="1"/>
</dbReference>